<proteinExistence type="predicted"/>
<keyword evidence="2" id="KW-1185">Reference proteome</keyword>
<reference evidence="1" key="1">
    <citation type="submission" date="2022-11" db="EMBL/GenBank/DDBJ databases">
        <authorList>
            <person name="Petersen C."/>
        </authorList>
    </citation>
    <scope>NUCLEOTIDE SEQUENCE</scope>
    <source>
        <strain evidence="1">IBT 16849</strain>
    </source>
</reference>
<name>A0A9W9JML4_9EURO</name>
<gene>
    <name evidence="1" type="ORF">N7472_004348</name>
</gene>
<sequence>MPGFWAKRAIECEWKRGLTASLTRGSLLYRLIRMPLQREPVIQLNRAIQIAVNPSYEAYEAWTLPDERRLGRDWEGTGKKLEKESGEI</sequence>
<protein>
    <submittedName>
        <fullName evidence="1">Uncharacterized protein</fullName>
    </submittedName>
</protein>
<evidence type="ECO:0000313" key="2">
    <source>
        <dbReference type="Proteomes" id="UP001150879"/>
    </source>
</evidence>
<organism evidence="1 2">
    <name type="scientific">Penicillium cf. griseofulvum</name>
    <dbReference type="NCBI Taxonomy" id="2972120"/>
    <lineage>
        <taxon>Eukaryota</taxon>
        <taxon>Fungi</taxon>
        <taxon>Dikarya</taxon>
        <taxon>Ascomycota</taxon>
        <taxon>Pezizomycotina</taxon>
        <taxon>Eurotiomycetes</taxon>
        <taxon>Eurotiomycetidae</taxon>
        <taxon>Eurotiales</taxon>
        <taxon>Aspergillaceae</taxon>
        <taxon>Penicillium</taxon>
    </lineage>
</organism>
<comment type="caution">
    <text evidence="1">The sequence shown here is derived from an EMBL/GenBank/DDBJ whole genome shotgun (WGS) entry which is preliminary data.</text>
</comment>
<dbReference type="EMBL" id="JAPQKP010000003">
    <property type="protein sequence ID" value="KAJ5199144.1"/>
    <property type="molecule type" value="Genomic_DNA"/>
</dbReference>
<dbReference type="Proteomes" id="UP001150879">
    <property type="component" value="Unassembled WGS sequence"/>
</dbReference>
<dbReference type="OrthoDB" id="4369725at2759"/>
<accession>A0A9W9JML4</accession>
<dbReference type="AlphaFoldDB" id="A0A9W9JML4"/>
<reference evidence="1" key="2">
    <citation type="journal article" date="2023" name="IMA Fungus">
        <title>Comparative genomic study of the Penicillium genus elucidates a diverse pangenome and 15 lateral gene transfer events.</title>
        <authorList>
            <person name="Petersen C."/>
            <person name="Sorensen T."/>
            <person name="Nielsen M.R."/>
            <person name="Sondergaard T.E."/>
            <person name="Sorensen J.L."/>
            <person name="Fitzpatrick D.A."/>
            <person name="Frisvad J.C."/>
            <person name="Nielsen K.L."/>
        </authorList>
    </citation>
    <scope>NUCLEOTIDE SEQUENCE</scope>
    <source>
        <strain evidence="1">IBT 16849</strain>
    </source>
</reference>
<evidence type="ECO:0000313" key="1">
    <source>
        <dbReference type="EMBL" id="KAJ5199144.1"/>
    </source>
</evidence>